<sequence length="100" mass="10947">MFVLFEMIHTVRIQPTKFGMRLDDAVLAELNSKLANKVVLDVGLVLSVLDIADLGDSYVIPGDAGSHTKTKFRAIVFRPYVDEVVVGRIKSSDREGINGG</sequence>
<keyword evidence="6" id="KW-1185">Reference proteome</keyword>
<evidence type="ECO:0000256" key="3">
    <source>
        <dbReference type="ARBA" id="ARBA00023163"/>
    </source>
</evidence>
<evidence type="ECO:0000313" key="5">
    <source>
        <dbReference type="EMBL" id="CAD7275173.1"/>
    </source>
</evidence>
<proteinExistence type="predicted"/>
<evidence type="ECO:0000256" key="2">
    <source>
        <dbReference type="ARBA" id="ARBA00022478"/>
    </source>
</evidence>
<dbReference type="EMBL" id="CAJPEX010000366">
    <property type="protein sequence ID" value="CAG0915325.1"/>
    <property type="molecule type" value="Genomic_DNA"/>
</dbReference>
<dbReference type="InterPro" id="IPR005576">
    <property type="entry name" value="Rpb7-like_N"/>
</dbReference>
<evidence type="ECO:0000259" key="4">
    <source>
        <dbReference type="Pfam" id="PF03876"/>
    </source>
</evidence>
<feature type="domain" description="RNA polymerase Rpb7-like N-terminal" evidence="4">
    <location>
        <begin position="9"/>
        <end position="63"/>
    </location>
</feature>
<dbReference type="FunFam" id="3.30.1490.120:FF:000002">
    <property type="entry name" value="DNA-directed RNA polymerase III subunit RPC8"/>
    <property type="match status" value="1"/>
</dbReference>
<dbReference type="InterPro" id="IPR045113">
    <property type="entry name" value="Rpb7-like"/>
</dbReference>
<name>A0A7R9GAG6_9CRUS</name>
<protein>
    <recommendedName>
        <fullName evidence="4">RNA polymerase Rpb7-like N-terminal domain-containing protein</fullName>
    </recommendedName>
</protein>
<dbReference type="SUPFAM" id="SSF88798">
    <property type="entry name" value="N-terminal, heterodimerisation domain of RBP7 (RpoE)"/>
    <property type="match status" value="1"/>
</dbReference>
<dbReference type="GO" id="GO:0006384">
    <property type="term" value="P:transcription initiation at RNA polymerase III promoter"/>
    <property type="evidence" value="ECO:0007669"/>
    <property type="project" value="TreeGrafter"/>
</dbReference>
<organism evidence="5">
    <name type="scientific">Notodromas monacha</name>
    <dbReference type="NCBI Taxonomy" id="399045"/>
    <lineage>
        <taxon>Eukaryota</taxon>
        <taxon>Metazoa</taxon>
        <taxon>Ecdysozoa</taxon>
        <taxon>Arthropoda</taxon>
        <taxon>Crustacea</taxon>
        <taxon>Oligostraca</taxon>
        <taxon>Ostracoda</taxon>
        <taxon>Podocopa</taxon>
        <taxon>Podocopida</taxon>
        <taxon>Cypridocopina</taxon>
        <taxon>Cypridoidea</taxon>
        <taxon>Cyprididae</taxon>
        <taxon>Notodromas</taxon>
    </lineage>
</organism>
<dbReference type="PANTHER" id="PTHR12709">
    <property type="entry name" value="DNA-DIRECTED RNA POLYMERASE II, III"/>
    <property type="match status" value="1"/>
</dbReference>
<keyword evidence="3" id="KW-0804">Transcription</keyword>
<dbReference type="Pfam" id="PF03876">
    <property type="entry name" value="SHS2_Rpb7-N"/>
    <property type="match status" value="1"/>
</dbReference>
<evidence type="ECO:0000313" key="6">
    <source>
        <dbReference type="Proteomes" id="UP000678499"/>
    </source>
</evidence>
<gene>
    <name evidence="5" type="ORF">NMOB1V02_LOCUS2973</name>
</gene>
<dbReference type="Proteomes" id="UP000678499">
    <property type="component" value="Unassembled WGS sequence"/>
</dbReference>
<keyword evidence="2" id="KW-0240">DNA-directed RNA polymerase</keyword>
<dbReference type="PANTHER" id="PTHR12709:SF1">
    <property type="entry name" value="DNA-DIRECTED RNA POLYMERASE III SUBUNIT RPC8"/>
    <property type="match status" value="1"/>
</dbReference>
<dbReference type="OrthoDB" id="10256606at2759"/>
<accession>A0A7R9GAG6</accession>
<dbReference type="AlphaFoldDB" id="A0A7R9GAG6"/>
<reference evidence="5" key="1">
    <citation type="submission" date="2020-11" db="EMBL/GenBank/DDBJ databases">
        <authorList>
            <person name="Tran Van P."/>
        </authorList>
    </citation>
    <scope>NUCLEOTIDE SEQUENCE</scope>
</reference>
<dbReference type="GO" id="GO:0005666">
    <property type="term" value="C:RNA polymerase III complex"/>
    <property type="evidence" value="ECO:0007669"/>
    <property type="project" value="TreeGrafter"/>
</dbReference>
<dbReference type="Gene3D" id="3.30.1490.120">
    <property type="entry name" value="RNA polymerase Rpb7-like, N-terminal domain"/>
    <property type="match status" value="1"/>
</dbReference>
<dbReference type="CDD" id="cd04330">
    <property type="entry name" value="RNAP_III_Rpc25_N"/>
    <property type="match status" value="1"/>
</dbReference>
<dbReference type="InterPro" id="IPR036898">
    <property type="entry name" value="RNA_pol_Rpb7-like_N_sf"/>
</dbReference>
<evidence type="ECO:0000256" key="1">
    <source>
        <dbReference type="ARBA" id="ARBA00004123"/>
    </source>
</evidence>
<comment type="subcellular location">
    <subcellularLocation>
        <location evidence="1">Nucleus</location>
    </subcellularLocation>
</comment>
<dbReference type="EMBL" id="OA882403">
    <property type="protein sequence ID" value="CAD7275173.1"/>
    <property type="molecule type" value="Genomic_DNA"/>
</dbReference>